<feature type="compositionally biased region" description="Low complexity" evidence="1">
    <location>
        <begin position="120"/>
        <end position="138"/>
    </location>
</feature>
<feature type="compositionally biased region" description="Basic and acidic residues" evidence="1">
    <location>
        <begin position="243"/>
        <end position="256"/>
    </location>
</feature>
<evidence type="ECO:0000313" key="3">
    <source>
        <dbReference type="Proteomes" id="UP001140510"/>
    </source>
</evidence>
<protein>
    <submittedName>
        <fullName evidence="2">Uncharacterized protein</fullName>
    </submittedName>
</protein>
<name>A0A9W9D5E7_9PLEO</name>
<sequence>MNESTYRELKEKMAALKSLYASRHYSQCAKFGELLLNEIHDQTHPLHLAYLNFYTALSHDTLAREATLKNRWKELSLAEHHYNAAIVVLSPLQSPAQCDPWSPTSSITSPPSPYSRRRSSISSERSAASSVTSSGDSSYQAPIANPPKSTLRHARNDSVVQTHSTSSEGKLSEGAKPGSSTAFALRPQTPQQFYFTANISSFVRMLEAHRADVLDQKEKSGVPTVRFNMPSPRPSPTKARAPVSRERFSRERRSTMLDDEEEDEEAVKMRRESRRNVVFRPRFDPRSTQKLCNEALAELVE</sequence>
<gene>
    <name evidence="2" type="ORF">N0V91_006865</name>
</gene>
<evidence type="ECO:0000256" key="1">
    <source>
        <dbReference type="SAM" id="MobiDB-lite"/>
    </source>
</evidence>
<feature type="compositionally biased region" description="Polar residues" evidence="1">
    <location>
        <begin position="158"/>
        <end position="169"/>
    </location>
</feature>
<accession>A0A9W9D5E7</accession>
<comment type="caution">
    <text evidence="2">The sequence shown here is derived from an EMBL/GenBank/DDBJ whole genome shotgun (WGS) entry which is preliminary data.</text>
</comment>
<feature type="region of interest" description="Disordered" evidence="1">
    <location>
        <begin position="99"/>
        <end position="183"/>
    </location>
</feature>
<dbReference type="Proteomes" id="UP001140510">
    <property type="component" value="Unassembled WGS sequence"/>
</dbReference>
<dbReference type="AlphaFoldDB" id="A0A9W9D5E7"/>
<organism evidence="2 3">
    <name type="scientific">Didymella pomorum</name>
    <dbReference type="NCBI Taxonomy" id="749634"/>
    <lineage>
        <taxon>Eukaryota</taxon>
        <taxon>Fungi</taxon>
        <taxon>Dikarya</taxon>
        <taxon>Ascomycota</taxon>
        <taxon>Pezizomycotina</taxon>
        <taxon>Dothideomycetes</taxon>
        <taxon>Pleosporomycetidae</taxon>
        <taxon>Pleosporales</taxon>
        <taxon>Pleosporineae</taxon>
        <taxon>Didymellaceae</taxon>
        <taxon>Didymella</taxon>
    </lineage>
</organism>
<dbReference type="EMBL" id="JAPEVA010000056">
    <property type="protein sequence ID" value="KAJ4402954.1"/>
    <property type="molecule type" value="Genomic_DNA"/>
</dbReference>
<feature type="region of interest" description="Disordered" evidence="1">
    <location>
        <begin position="223"/>
        <end position="272"/>
    </location>
</feature>
<proteinExistence type="predicted"/>
<dbReference type="OrthoDB" id="3641178at2759"/>
<keyword evidence="3" id="KW-1185">Reference proteome</keyword>
<reference evidence="2" key="1">
    <citation type="submission" date="2022-10" db="EMBL/GenBank/DDBJ databases">
        <title>Tapping the CABI collections for fungal endophytes: first genome assemblies for Collariella, Neodidymelliopsis, Ascochyta clinopodiicola, Didymella pomorum, Didymosphaeria variabile, Neocosmospora piperis and Neocucurbitaria cava.</title>
        <authorList>
            <person name="Hill R."/>
        </authorList>
    </citation>
    <scope>NUCLEOTIDE SEQUENCE</scope>
    <source>
        <strain evidence="2">IMI 355091</strain>
    </source>
</reference>
<evidence type="ECO:0000313" key="2">
    <source>
        <dbReference type="EMBL" id="KAJ4402954.1"/>
    </source>
</evidence>